<comment type="similarity">
    <text evidence="4">Belongs to the SprT family.</text>
</comment>
<dbReference type="Pfam" id="PF10263">
    <property type="entry name" value="SprT-like"/>
    <property type="match status" value="1"/>
</dbReference>
<reference evidence="6 7" key="1">
    <citation type="submission" date="2019-07" db="EMBL/GenBank/DDBJ databases">
        <title>Genomic Encyclopedia of Type Strains, Phase III (KMG-III): the genomes of soil and plant-associated and newly described type strains.</title>
        <authorList>
            <person name="Whitman W."/>
        </authorList>
    </citation>
    <scope>NUCLEOTIDE SEQUENCE [LARGE SCALE GENOMIC DNA]</scope>
    <source>
        <strain evidence="6 7">BL24</strain>
    </source>
</reference>
<sequence>MTNDMLQQWVERVSLRDFGRPFRHKATFNGRLKATGGRYFMKSHNIEISPHQLAAYGEEETEKIIKHELCHYHLHLLKRGFQHRDADFKQLLAQVGGSRFCQSLPERANRKPAPYKYKLLCKNCGMEYMRRRRVDPRRYACGRCRGKLLLQELDFTKTSC</sequence>
<feature type="binding site" evidence="4">
    <location>
        <position position="71"/>
    </location>
    <ligand>
        <name>Zn(2+)</name>
        <dbReference type="ChEBI" id="CHEBI:29105"/>
    </ligand>
</feature>
<evidence type="ECO:0000256" key="1">
    <source>
        <dbReference type="ARBA" id="ARBA00022490"/>
    </source>
</evidence>
<comment type="cofactor">
    <cofactor evidence="4">
        <name>Zn(2+)</name>
        <dbReference type="ChEBI" id="CHEBI:29105"/>
    </cofactor>
    <text evidence="4">Binds 1 zinc ion.</text>
</comment>
<dbReference type="NCBIfam" id="NF003339">
    <property type="entry name" value="PRK04351.1"/>
    <property type="match status" value="1"/>
</dbReference>
<comment type="caution">
    <text evidence="6">The sequence shown here is derived from an EMBL/GenBank/DDBJ whole genome shotgun (WGS) entry which is preliminary data.</text>
</comment>
<dbReference type="InterPro" id="IPR006640">
    <property type="entry name" value="SprT-like_domain"/>
</dbReference>
<dbReference type="GO" id="GO:0008270">
    <property type="term" value="F:zinc ion binding"/>
    <property type="evidence" value="ECO:0007669"/>
    <property type="project" value="UniProtKB-UniRule"/>
</dbReference>
<name>A0A5S5BTQ8_9BACL</name>
<keyword evidence="3 4" id="KW-0862">Zinc</keyword>
<dbReference type="GO" id="GO:0005737">
    <property type="term" value="C:cytoplasm"/>
    <property type="evidence" value="ECO:0007669"/>
    <property type="project" value="UniProtKB-SubCell"/>
</dbReference>
<dbReference type="InterPro" id="IPR023524">
    <property type="entry name" value="Uncharacterised_SprT-like"/>
</dbReference>
<dbReference type="EMBL" id="VNHS01000012">
    <property type="protein sequence ID" value="TYP70334.1"/>
    <property type="molecule type" value="Genomic_DNA"/>
</dbReference>
<evidence type="ECO:0000313" key="6">
    <source>
        <dbReference type="EMBL" id="TYP70334.1"/>
    </source>
</evidence>
<dbReference type="SMART" id="SM00731">
    <property type="entry name" value="SprT"/>
    <property type="match status" value="1"/>
</dbReference>
<proteinExistence type="inferred from homology"/>
<dbReference type="Proteomes" id="UP000323257">
    <property type="component" value="Unassembled WGS sequence"/>
</dbReference>
<keyword evidence="2 4" id="KW-0479">Metal-binding</keyword>
<evidence type="ECO:0000256" key="4">
    <source>
        <dbReference type="HAMAP-Rule" id="MF_00745"/>
    </source>
</evidence>
<dbReference type="HAMAP" id="MF_00745">
    <property type="entry name" value="SprT_like"/>
    <property type="match status" value="1"/>
</dbReference>
<gene>
    <name evidence="6" type="ORF">BCM02_112316</name>
</gene>
<evidence type="ECO:0000259" key="5">
    <source>
        <dbReference type="SMART" id="SM00731"/>
    </source>
</evidence>
<evidence type="ECO:0000313" key="7">
    <source>
        <dbReference type="Proteomes" id="UP000323257"/>
    </source>
</evidence>
<feature type="active site" evidence="4">
    <location>
        <position position="68"/>
    </location>
</feature>
<protein>
    <recommendedName>
        <fullName evidence="4">Protein SprT-like</fullName>
    </recommendedName>
</protein>
<feature type="domain" description="SprT-like" evidence="5">
    <location>
        <begin position="4"/>
        <end position="151"/>
    </location>
</feature>
<keyword evidence="1 4" id="KW-0963">Cytoplasm</keyword>
<feature type="binding site" evidence="4">
    <location>
        <position position="67"/>
    </location>
    <ligand>
        <name>Zn(2+)</name>
        <dbReference type="ChEBI" id="CHEBI:29105"/>
    </ligand>
</feature>
<organism evidence="6 7">
    <name type="scientific">Paenibacillus methanolicus</name>
    <dbReference type="NCBI Taxonomy" id="582686"/>
    <lineage>
        <taxon>Bacteria</taxon>
        <taxon>Bacillati</taxon>
        <taxon>Bacillota</taxon>
        <taxon>Bacilli</taxon>
        <taxon>Bacillales</taxon>
        <taxon>Paenibacillaceae</taxon>
        <taxon>Paenibacillus</taxon>
    </lineage>
</organism>
<dbReference type="AlphaFoldDB" id="A0A5S5BTQ8"/>
<dbReference type="OrthoDB" id="9799909at2"/>
<comment type="subcellular location">
    <subcellularLocation>
        <location evidence="4">Cytoplasm</location>
    </subcellularLocation>
</comment>
<dbReference type="RefSeq" id="WP_148932677.1">
    <property type="nucleotide sequence ID" value="NZ_VNHS01000012.1"/>
</dbReference>
<evidence type="ECO:0000256" key="3">
    <source>
        <dbReference type="ARBA" id="ARBA00022833"/>
    </source>
</evidence>
<keyword evidence="7" id="KW-1185">Reference proteome</keyword>
<accession>A0A5S5BTQ8</accession>
<evidence type="ECO:0000256" key="2">
    <source>
        <dbReference type="ARBA" id="ARBA00022723"/>
    </source>
</evidence>
<dbReference type="GO" id="GO:0006950">
    <property type="term" value="P:response to stress"/>
    <property type="evidence" value="ECO:0007669"/>
    <property type="project" value="UniProtKB-ARBA"/>
</dbReference>